<protein>
    <submittedName>
        <fullName evidence="2">Uncharacterized protein</fullName>
    </submittedName>
</protein>
<dbReference type="KEGG" id="pib:BBD41_14470"/>
<accession>A0A1B2E166</accession>
<proteinExistence type="predicted"/>
<evidence type="ECO:0000256" key="1">
    <source>
        <dbReference type="SAM" id="MobiDB-lite"/>
    </source>
</evidence>
<evidence type="ECO:0000313" key="2">
    <source>
        <dbReference type="EMBL" id="ANY73681.1"/>
    </source>
</evidence>
<dbReference type="AlphaFoldDB" id="A0A1B2E166"/>
<reference evidence="2" key="1">
    <citation type="submission" date="2016-08" db="EMBL/GenBank/DDBJ databases">
        <title>Complete Genome Seqeunce of Paenibacillus sp. nov. IHBB 9852 from high altitute lake of Indian trans-Himalayas.</title>
        <authorList>
            <person name="Kiran S."/>
            <person name="Swarnkar M.K."/>
            <person name="Rana A."/>
            <person name="Tewari R."/>
            <person name="Gulati A."/>
        </authorList>
    </citation>
    <scope>NUCLEOTIDE SEQUENCE [LARGE SCALE GENOMIC DNA]</scope>
    <source>
        <strain evidence="2">IHBB 9852</strain>
    </source>
</reference>
<dbReference type="EMBL" id="CP016809">
    <property type="protein sequence ID" value="ANY73681.1"/>
    <property type="molecule type" value="Genomic_DNA"/>
</dbReference>
<organism evidence="2">
    <name type="scientific">Paenibacillus ihbetae</name>
    <dbReference type="NCBI Taxonomy" id="1870820"/>
    <lineage>
        <taxon>Bacteria</taxon>
        <taxon>Bacillati</taxon>
        <taxon>Bacillota</taxon>
        <taxon>Bacilli</taxon>
        <taxon>Bacillales</taxon>
        <taxon>Paenibacillaceae</taxon>
        <taxon>Paenibacillus</taxon>
    </lineage>
</organism>
<sequence length="213" mass="23578">MWVAEREMSFQPLLGMGGPSPSLLNSEKLELIIPDEIFRIQRRALRFPNATPSCVKGSHLQSPSPFPWKQMLPKKGPLPVNRSGPWRRGMWVAEREMSFQPLLGMGCPSPSLLNSEKLELIIPDEIFRIQRRALRFPNAPQATYEGFPLSAKSIPISVEADAAEEGAAPRESERAVEAGDVGDEVRSWSNGVSAACLGRPFPRGMGVSRRQVC</sequence>
<feature type="region of interest" description="Disordered" evidence="1">
    <location>
        <begin position="56"/>
        <end position="79"/>
    </location>
</feature>
<name>A0A1B2E166_9BACL</name>
<gene>
    <name evidence="2" type="ORF">BBD41_14470</name>
</gene>